<dbReference type="Pfam" id="PF01430">
    <property type="entry name" value="HSP33"/>
    <property type="match status" value="1"/>
</dbReference>
<dbReference type="GO" id="GO:0005737">
    <property type="term" value="C:cytoplasm"/>
    <property type="evidence" value="ECO:0007669"/>
    <property type="project" value="InterPro"/>
</dbReference>
<organism evidence="1">
    <name type="scientific">bioreactor metagenome</name>
    <dbReference type="NCBI Taxonomy" id="1076179"/>
    <lineage>
        <taxon>unclassified sequences</taxon>
        <taxon>metagenomes</taxon>
        <taxon>ecological metagenomes</taxon>
    </lineage>
</organism>
<dbReference type="Gene3D" id="3.90.1280.10">
    <property type="entry name" value="HSP33 redox switch-like"/>
    <property type="match status" value="1"/>
</dbReference>
<protein>
    <submittedName>
        <fullName evidence="1">33 kDa chaperonin</fullName>
    </submittedName>
</protein>
<evidence type="ECO:0000313" key="1">
    <source>
        <dbReference type="EMBL" id="MPN24530.1"/>
    </source>
</evidence>
<accession>A0A645GEL4</accession>
<proteinExistence type="predicted"/>
<dbReference type="GO" id="GO:0006457">
    <property type="term" value="P:protein folding"/>
    <property type="evidence" value="ECO:0007669"/>
    <property type="project" value="InterPro"/>
</dbReference>
<name>A0A645GEL4_9ZZZZ</name>
<reference evidence="1" key="1">
    <citation type="submission" date="2019-08" db="EMBL/GenBank/DDBJ databases">
        <authorList>
            <person name="Kucharzyk K."/>
            <person name="Murdoch R.W."/>
            <person name="Higgins S."/>
            <person name="Loffler F."/>
        </authorList>
    </citation>
    <scope>NUCLEOTIDE SEQUENCE</scope>
</reference>
<dbReference type="EMBL" id="VSSQ01073412">
    <property type="protein sequence ID" value="MPN24530.1"/>
    <property type="molecule type" value="Genomic_DNA"/>
</dbReference>
<gene>
    <name evidence="1" type="primary">hslO_27</name>
    <name evidence="1" type="ORF">SDC9_171929</name>
</gene>
<dbReference type="InterPro" id="IPR000397">
    <property type="entry name" value="Heat_shock_Hsp33"/>
</dbReference>
<sequence length="45" mass="5092">MGANEINSIIETDGEAEVVCQFCNKKYKLNKEELISLLFKATNKN</sequence>
<dbReference type="AlphaFoldDB" id="A0A645GEL4"/>
<comment type="caution">
    <text evidence="1">The sequence shown here is derived from an EMBL/GenBank/DDBJ whole genome shotgun (WGS) entry which is preliminary data.</text>
</comment>
<dbReference type="InterPro" id="IPR016154">
    <property type="entry name" value="Heat_shock_Hsp33_C"/>
</dbReference>
<dbReference type="GO" id="GO:0051082">
    <property type="term" value="F:unfolded protein binding"/>
    <property type="evidence" value="ECO:0007669"/>
    <property type="project" value="InterPro"/>
</dbReference>
<dbReference type="SUPFAM" id="SSF118352">
    <property type="entry name" value="HSP33 redox switch-like"/>
    <property type="match status" value="1"/>
</dbReference>